<feature type="compositionally biased region" description="Acidic residues" evidence="1">
    <location>
        <begin position="1"/>
        <end position="10"/>
    </location>
</feature>
<evidence type="ECO:0000256" key="1">
    <source>
        <dbReference type="SAM" id="MobiDB-lite"/>
    </source>
</evidence>
<protein>
    <submittedName>
        <fullName evidence="2">Uncharacterized protein</fullName>
    </submittedName>
</protein>
<feature type="region of interest" description="Disordered" evidence="1">
    <location>
        <begin position="1"/>
        <end position="69"/>
    </location>
</feature>
<accession>A0AAV7M9Q3</accession>
<gene>
    <name evidence="2" type="ORF">NDU88_004606</name>
</gene>
<evidence type="ECO:0000313" key="2">
    <source>
        <dbReference type="EMBL" id="KAJ1099505.1"/>
    </source>
</evidence>
<organism evidence="2 3">
    <name type="scientific">Pleurodeles waltl</name>
    <name type="common">Iberian ribbed newt</name>
    <dbReference type="NCBI Taxonomy" id="8319"/>
    <lineage>
        <taxon>Eukaryota</taxon>
        <taxon>Metazoa</taxon>
        <taxon>Chordata</taxon>
        <taxon>Craniata</taxon>
        <taxon>Vertebrata</taxon>
        <taxon>Euteleostomi</taxon>
        <taxon>Amphibia</taxon>
        <taxon>Batrachia</taxon>
        <taxon>Caudata</taxon>
        <taxon>Salamandroidea</taxon>
        <taxon>Salamandridae</taxon>
        <taxon>Pleurodelinae</taxon>
        <taxon>Pleurodeles</taxon>
    </lineage>
</organism>
<dbReference type="EMBL" id="JANPWB010000014">
    <property type="protein sequence ID" value="KAJ1099505.1"/>
    <property type="molecule type" value="Genomic_DNA"/>
</dbReference>
<keyword evidence="3" id="KW-1185">Reference proteome</keyword>
<reference evidence="2" key="1">
    <citation type="journal article" date="2022" name="bioRxiv">
        <title>Sequencing and chromosome-scale assembly of the giantPleurodeles waltlgenome.</title>
        <authorList>
            <person name="Brown T."/>
            <person name="Elewa A."/>
            <person name="Iarovenko S."/>
            <person name="Subramanian E."/>
            <person name="Araus A.J."/>
            <person name="Petzold A."/>
            <person name="Susuki M."/>
            <person name="Suzuki K.-i.T."/>
            <person name="Hayashi T."/>
            <person name="Toyoda A."/>
            <person name="Oliveira C."/>
            <person name="Osipova E."/>
            <person name="Leigh N.D."/>
            <person name="Simon A."/>
            <person name="Yun M.H."/>
        </authorList>
    </citation>
    <scope>NUCLEOTIDE SEQUENCE</scope>
    <source>
        <strain evidence="2">20211129_DDA</strain>
        <tissue evidence="2">Liver</tissue>
    </source>
</reference>
<proteinExistence type="predicted"/>
<evidence type="ECO:0000313" key="3">
    <source>
        <dbReference type="Proteomes" id="UP001066276"/>
    </source>
</evidence>
<feature type="compositionally biased region" description="Acidic residues" evidence="1">
    <location>
        <begin position="18"/>
        <end position="38"/>
    </location>
</feature>
<comment type="caution">
    <text evidence="2">The sequence shown here is derived from an EMBL/GenBank/DDBJ whole genome shotgun (WGS) entry which is preliminary data.</text>
</comment>
<feature type="compositionally biased region" description="Basic and acidic residues" evidence="1">
    <location>
        <begin position="58"/>
        <end position="69"/>
    </location>
</feature>
<name>A0AAV7M9Q3_PLEWA</name>
<dbReference type="AlphaFoldDB" id="A0AAV7M9Q3"/>
<dbReference type="Proteomes" id="UP001066276">
    <property type="component" value="Chromosome 10"/>
</dbReference>
<sequence length="69" mass="7516">MDPEEGEENVETSPGSEVVEERDVADDNEGENPCEDSGEGTSASGQFPFEVQNEENEECCKDMNGSKKN</sequence>